<proteinExistence type="inferred from homology"/>
<dbReference type="EMBL" id="JARBDR010000793">
    <property type="protein sequence ID" value="KAJ8307235.1"/>
    <property type="molecule type" value="Genomic_DNA"/>
</dbReference>
<keyword evidence="4 6" id="KW-1133">Transmembrane helix</keyword>
<reference evidence="7 8" key="1">
    <citation type="submission" date="2022-12" db="EMBL/GenBank/DDBJ databases">
        <title>Chromosome-level genome of Tegillarca granosa.</title>
        <authorList>
            <person name="Kim J."/>
        </authorList>
    </citation>
    <scope>NUCLEOTIDE SEQUENCE [LARGE SCALE GENOMIC DNA]</scope>
    <source>
        <strain evidence="7">Teg-2019</strain>
        <tissue evidence="7">Adductor muscle</tissue>
    </source>
</reference>
<evidence type="ECO:0000313" key="7">
    <source>
        <dbReference type="EMBL" id="KAJ8307235.1"/>
    </source>
</evidence>
<dbReference type="Pfam" id="PF04505">
    <property type="entry name" value="CD225"/>
    <property type="match status" value="1"/>
</dbReference>
<dbReference type="InterPro" id="IPR007593">
    <property type="entry name" value="CD225/Dispanin_fam"/>
</dbReference>
<evidence type="ECO:0000256" key="4">
    <source>
        <dbReference type="ARBA" id="ARBA00022989"/>
    </source>
</evidence>
<keyword evidence="3 6" id="KW-0812">Transmembrane</keyword>
<keyword evidence="5 6" id="KW-0472">Membrane</keyword>
<evidence type="ECO:0000256" key="2">
    <source>
        <dbReference type="ARBA" id="ARBA00006843"/>
    </source>
</evidence>
<feature type="transmembrane region" description="Helical" evidence="6">
    <location>
        <begin position="96"/>
        <end position="120"/>
    </location>
</feature>
<organism evidence="7 8">
    <name type="scientific">Tegillarca granosa</name>
    <name type="common">Malaysian cockle</name>
    <name type="synonym">Anadara granosa</name>
    <dbReference type="NCBI Taxonomy" id="220873"/>
    <lineage>
        <taxon>Eukaryota</taxon>
        <taxon>Metazoa</taxon>
        <taxon>Spiralia</taxon>
        <taxon>Lophotrochozoa</taxon>
        <taxon>Mollusca</taxon>
        <taxon>Bivalvia</taxon>
        <taxon>Autobranchia</taxon>
        <taxon>Pteriomorphia</taxon>
        <taxon>Arcoida</taxon>
        <taxon>Arcoidea</taxon>
        <taxon>Arcidae</taxon>
        <taxon>Tegillarca</taxon>
    </lineage>
</organism>
<sequence>MKPWPPGHYSSQASMTPASSYRSLLSTYTPSHASYVLQVVTDAPNIIKKPPDNWGFAFCSLFINPIFGVVALLLAQMSKDYFNRCKYKEASKYGSYAKGTAAAGIVSSIIVLLMIIAQVLHYHLKFYYNYN</sequence>
<keyword evidence="8" id="KW-1185">Reference proteome</keyword>
<comment type="subcellular location">
    <subcellularLocation>
        <location evidence="1">Membrane</location>
    </subcellularLocation>
</comment>
<name>A0ABQ9EPZ2_TEGGR</name>
<evidence type="ECO:0000313" key="8">
    <source>
        <dbReference type="Proteomes" id="UP001217089"/>
    </source>
</evidence>
<dbReference type="Proteomes" id="UP001217089">
    <property type="component" value="Unassembled WGS sequence"/>
</dbReference>
<evidence type="ECO:0000256" key="5">
    <source>
        <dbReference type="ARBA" id="ARBA00023136"/>
    </source>
</evidence>
<protein>
    <submittedName>
        <fullName evidence="7">Uncharacterized protein</fullName>
    </submittedName>
</protein>
<accession>A0ABQ9EPZ2</accession>
<feature type="transmembrane region" description="Helical" evidence="6">
    <location>
        <begin position="54"/>
        <end position="75"/>
    </location>
</feature>
<gene>
    <name evidence="7" type="ORF">KUTeg_015319</name>
</gene>
<comment type="similarity">
    <text evidence="2">Belongs to the CD225/Dispanin family.</text>
</comment>
<comment type="caution">
    <text evidence="7">The sequence shown here is derived from an EMBL/GenBank/DDBJ whole genome shotgun (WGS) entry which is preliminary data.</text>
</comment>
<evidence type="ECO:0000256" key="1">
    <source>
        <dbReference type="ARBA" id="ARBA00004370"/>
    </source>
</evidence>
<evidence type="ECO:0000256" key="6">
    <source>
        <dbReference type="SAM" id="Phobius"/>
    </source>
</evidence>
<evidence type="ECO:0000256" key="3">
    <source>
        <dbReference type="ARBA" id="ARBA00022692"/>
    </source>
</evidence>